<organism evidence="7 8">
    <name type="scientific">Sandarakinorhabdus glacialis</name>
    <dbReference type="NCBI Taxonomy" id="1614636"/>
    <lineage>
        <taxon>Bacteria</taxon>
        <taxon>Pseudomonadati</taxon>
        <taxon>Pseudomonadota</taxon>
        <taxon>Alphaproteobacteria</taxon>
        <taxon>Sphingomonadales</taxon>
        <taxon>Sphingosinicellaceae</taxon>
        <taxon>Sandarakinorhabdus</taxon>
    </lineage>
</organism>
<dbReference type="Gene3D" id="2.60.420.10">
    <property type="entry name" value="Maltose phosphorylase, domain 3"/>
    <property type="match status" value="1"/>
</dbReference>
<dbReference type="InterPro" id="IPR037824">
    <property type="entry name" value="GH94N_2_NdvB"/>
</dbReference>
<dbReference type="Pfam" id="PF06165">
    <property type="entry name" value="GH94_b-supersand"/>
    <property type="match status" value="2"/>
</dbReference>
<protein>
    <submittedName>
        <fullName evidence="7">Glycosyl transferase</fullName>
    </submittedName>
</protein>
<evidence type="ECO:0000313" key="7">
    <source>
        <dbReference type="EMBL" id="GGE16397.1"/>
    </source>
</evidence>
<feature type="domain" description="Glycosyl hydrolase 94 supersandwich" evidence="4">
    <location>
        <begin position="1471"/>
        <end position="1736"/>
    </location>
</feature>
<reference evidence="7" key="2">
    <citation type="submission" date="2020-09" db="EMBL/GenBank/DDBJ databases">
        <authorList>
            <person name="Sun Q."/>
            <person name="Zhou Y."/>
        </authorList>
    </citation>
    <scope>NUCLEOTIDE SEQUENCE</scope>
    <source>
        <strain evidence="7">CGMCC 1.15519</strain>
    </source>
</reference>
<dbReference type="Gene3D" id="1.50.10.10">
    <property type="match status" value="1"/>
</dbReference>
<dbReference type="InterPro" id="IPR012341">
    <property type="entry name" value="6hp_glycosidase-like_sf"/>
</dbReference>
<evidence type="ECO:0000256" key="2">
    <source>
        <dbReference type="ARBA" id="ARBA00022679"/>
    </source>
</evidence>
<name>A0A917EB26_9SPHN</name>
<dbReference type="GO" id="GO:0016757">
    <property type="term" value="F:glycosyltransferase activity"/>
    <property type="evidence" value="ECO:0007669"/>
    <property type="project" value="UniProtKB-KW"/>
</dbReference>
<dbReference type="InterPro" id="IPR019282">
    <property type="entry name" value="Glycoamylase-like_cons_dom"/>
</dbReference>
<proteinExistence type="predicted"/>
<dbReference type="CDD" id="cd11753">
    <property type="entry name" value="GH94N_ChvB_NdvB_2_like"/>
    <property type="match status" value="1"/>
</dbReference>
<dbReference type="InterPro" id="IPR052047">
    <property type="entry name" value="GH94_Enzymes"/>
</dbReference>
<dbReference type="Pfam" id="PF17167">
    <property type="entry name" value="Glyco_hydro_94"/>
    <property type="match status" value="1"/>
</dbReference>
<feature type="transmembrane region" description="Helical" evidence="3">
    <location>
        <begin position="842"/>
        <end position="858"/>
    </location>
</feature>
<dbReference type="InterPro" id="IPR037820">
    <property type="entry name" value="GH94N_NdvB"/>
</dbReference>
<dbReference type="InterPro" id="IPR008928">
    <property type="entry name" value="6-hairpin_glycosidase_sf"/>
</dbReference>
<dbReference type="Proteomes" id="UP000635071">
    <property type="component" value="Unassembled WGS sequence"/>
</dbReference>
<dbReference type="RefSeq" id="WP_188763159.1">
    <property type="nucleotide sequence ID" value="NZ_BMJM01000008.1"/>
</dbReference>
<dbReference type="GO" id="GO:0005975">
    <property type="term" value="P:carbohydrate metabolic process"/>
    <property type="evidence" value="ECO:0007669"/>
    <property type="project" value="InterPro"/>
</dbReference>
<dbReference type="InterPro" id="IPR010383">
    <property type="entry name" value="Glyco_hydrolase_94_b-supersand"/>
</dbReference>
<evidence type="ECO:0000259" key="5">
    <source>
        <dbReference type="Pfam" id="PF10091"/>
    </source>
</evidence>
<sequence>MVVDRLLRLTGFDKSFNRGQLTASAWSDSRPIRAELFGADRLEAHARSLARAQQIVPGTLRSRQLLIRLDDNDAALRQTYRETARAIEQGRPIAPAAEWLIDNYHIVEKQIRKIRDDLPADFYRQLPKLADGPLATLPRVFGISWAYVAHSDSLFEDERFQRFVAAYQQVNALTIGELWALAISLQLVLVENLRRLADLAIIDELDRARADGFADALFAAPTDMVALNSLVNIDRAQSPAFISQLALRLRDVDSRSEAARRWLEAHAHARGTSISDLDTVAQAELIASTASIRNIIMAMRAIAESDWGGMVEALSLADRVLRAGSNFGDMDFPSRNLYRNALEELSRGSSYSEDAVAGKAIALAGAQVRTNDIDKDPGFYLIGNGRAAIEDEISYVPPTETRLARQVREGGVRLYIGLILLLGALLALLPLAAFETVPMTAFENVPPAGFGRLGAVGDGTPGSLLLGLLLLAAVLVLSIETATAVINRAMARLLPPRIIPALELDGGVGAELRTLVVVPVLLGPGSGIEAAIADLEVHHLTTREDAVHYALLSDFTDADTETVEGEDALLASARAATAALNARYPVEGGGARFLFLHRRRQFNASQGVWMGWERKRGKLHELNRLLRGATDTSYVAADGGSPAVPEQVRYVITLDADTRLPLGTARRMIGKMAHPLNRPRFDMAVRRVTSGYGIMQPRVTIALPLGRGPSRFETLAGGPAGIDPYAAAASDLYQDLIGEGSFTGKGIYEVDAFMASLAGRVPPNTMLSHDLFEGIHARAGLISDVEVVEDFPVRYDVAVRRQHRWVRGDWQLLPWIFARGRSPAQALTGNGRGKMLDNLRRSLVAPATLVALVGGWFLPAATAIAWTLGVLLLVAIPPLLPLPSLLLALRGRDVALRAHLRTIVHDIGAALGQAALQLVTLADQAVRMVDAIVRTLWRLFVSRRNLLEWRTAAQASAAPDPGISAMYAMMGRSVVVVLVLAAAALWRQPGVWPIVVPLVLVWTAAPWLAWLVSRPRPVATSPRLDAAQRARLEAVARETWAFFTNFVTAEHHHLPPDNFQESPEPVVAGRTSPTNIGLYLLVVATARNRGWCTPAAALDRLEATFATLDRLARHRGHLFNWYDTRDLRVLDPAYVSSVDSGNLAGHLIALANLVAAWTDAASAARAGAIAVRARDFAMATDFGFLVDKDRLLLSIGWSAADNRLDEGCYDLLASEARLGSLFAIAKGDLPAKHWGRLGRSATAVGASSVLISWSGSMFEYLMPSLLMRAPDGSLLETSNRLVVERQREYAGEAKVPWGISESGYNARDREMTYQYSNFGVPGLGLKRGLSENLVIAPYATGLATMVDAVAALDNFDVLETMGARGAYGFYEAVDFTPARVPEGERFAVVRNYMAHHQGMALLAIANVLDGGKLRDAFHAEPMIRAAELLLHERPPRGVGTFAPRAEEAMVAAIDRPADAGAVRTYGAVPAAVHPVHLLSNGRYSVLLTSAGSGSSRWKGLSINRWREDPVVHGAGSWIYLTDRQTRTSWSATLAPMPVQPQYYSASFTEGRASFQRRDGVITTTTDVLISPEDDAEVRRVTLTNSGRVQHQIDLTSCIELALGDAATDLAHPAFARMFIETECTDGPVLIAHRRPRGSDDPSVWVAHLAVIEGKTAGPVTWETGRSAFIGRGRSVADPWGFSHPLEGHAGTVLDPMLALRCPLLVPPGGTVKVAFWTIAAASRAELEDGIDRHRDPSAYDRAQVGAWTQAQIERRFLQLAPGDAADFQRLAAHIVHAGRLHAPPPDLVAAAAGPQSSLWVHGISGDRPILLVRIDDPRDMTVVEDLLRAFEFLQGRYLSFDLVILNERKASYVQDLQIAIDNAVRVVRARPAPPGLRGDVFTLRGDLMLEQQVSALRALSRVEIVAQRGSLRRQLQRDTLVALPAIAAPAWLPTHAPRAGRVADAALPHAGELEFWNGYGGFHADGREYAIILADRAATPAPWINVIANPVFGCQVSADALGSIWSGNARDNQLTPWSNDTVADPPGDTLYIRDADTGQVWSPTAAPAGPGGTRITRHGFGYTRFHAAANFIESDLLIHVPMEAPLRLARLTLRNMSEEPRTLSVTGYAEWVLGQARSKTASHIVTEHDEASGALFARNPFDPETGGRIAFADLGGCQTGWTCDRAAFLGRGGSMSAPAALASDAPLAGAAGAGLDPCAVLTTNVTLAPGQSAEIVWTIGQAADRDAARALVREWRDTDLDAELAKTAAHWRVTLGTVQVRTPDRALDIMVNGWLLYQVLGCRVWGRAGFYQASGAYGFRDQLQDGGALLLARPDLVRPHLLRAAGRQFREGDVQHWWLPESGRGVRTRISDDRGWLAISVADYVERTGDAAILETQIAFLEGRLLEPGEHDAFYQPGTSVDTASLYSHCALALDQSMGLTGALGIPLIGGGDWNDGMNRVGEGGQGMSVWLGWHLIHAIDRFAPFAEAREPERAARWRAHADSVRAAIETHAWDGEWYRRATYDDGTWLGSKDSDECRIDSIAQTWSVLSGAAQPARAAQAMASVRKHLVDDKVGIVKLFTPPFDKTIHDPGYIRSYPPGLRENGGQYSHAAMWTILAAARMGDGDGAAKLFGVLNPVNHALTLGDADHYRVEPYVVAADVYSVAPNDGRGGWTWYTGAAGWMYRAGIEGIIGLRVAGDVVRLKPCLPEGWPGISVEVVLGEAVYRIEIGRGGVGATLDGVALAVVEGGTEWVLAPGQHVVSLTI</sequence>
<dbReference type="Gene3D" id="2.70.98.40">
    <property type="entry name" value="Glycoside hydrolase, family 65, N-terminal domain"/>
    <property type="match status" value="2"/>
</dbReference>
<feature type="transmembrane region" description="Helical" evidence="3">
    <location>
        <begin position="464"/>
        <end position="487"/>
    </location>
</feature>
<dbReference type="GO" id="GO:0030246">
    <property type="term" value="F:carbohydrate binding"/>
    <property type="evidence" value="ECO:0007669"/>
    <property type="project" value="InterPro"/>
</dbReference>
<dbReference type="SUPFAM" id="SSF74650">
    <property type="entry name" value="Galactose mutarotase-like"/>
    <property type="match status" value="2"/>
</dbReference>
<keyword evidence="2 7" id="KW-0808">Transferase</keyword>
<feature type="domain" description="Glycosyl hydrolase 94 catalytic" evidence="6">
    <location>
        <begin position="2250"/>
        <end position="2674"/>
    </location>
</feature>
<dbReference type="SMART" id="SM01068">
    <property type="entry name" value="CBM_X"/>
    <property type="match status" value="2"/>
</dbReference>
<feature type="transmembrane region" description="Helical" evidence="3">
    <location>
        <begin position="412"/>
        <end position="434"/>
    </location>
</feature>
<keyword evidence="1" id="KW-0328">Glycosyltransferase</keyword>
<evidence type="ECO:0000313" key="8">
    <source>
        <dbReference type="Proteomes" id="UP000635071"/>
    </source>
</evidence>
<feature type="transmembrane region" description="Helical" evidence="3">
    <location>
        <begin position="965"/>
        <end position="986"/>
    </location>
</feature>
<evidence type="ECO:0000259" key="6">
    <source>
        <dbReference type="Pfam" id="PF17167"/>
    </source>
</evidence>
<dbReference type="PANTHER" id="PTHR37469">
    <property type="entry name" value="CELLOBIONIC ACID PHOSPHORYLASE-RELATED"/>
    <property type="match status" value="1"/>
</dbReference>
<keyword evidence="8" id="KW-1185">Reference proteome</keyword>
<keyword evidence="3" id="KW-0812">Transmembrane</keyword>
<feature type="transmembrane region" description="Helical" evidence="3">
    <location>
        <begin position="992"/>
        <end position="1013"/>
    </location>
</feature>
<keyword evidence="3" id="KW-1133">Transmembrane helix</keyword>
<dbReference type="Pfam" id="PF10091">
    <property type="entry name" value="Glycoamylase"/>
    <property type="match status" value="1"/>
</dbReference>
<evidence type="ECO:0000259" key="4">
    <source>
        <dbReference type="Pfam" id="PF06165"/>
    </source>
</evidence>
<feature type="domain" description="Glycoamylase-like" evidence="5">
    <location>
        <begin position="1212"/>
        <end position="1418"/>
    </location>
</feature>
<dbReference type="EMBL" id="BMJM01000008">
    <property type="protein sequence ID" value="GGE16397.1"/>
    <property type="molecule type" value="Genomic_DNA"/>
</dbReference>
<reference evidence="7" key="1">
    <citation type="journal article" date="2014" name="Int. J. Syst. Evol. Microbiol.">
        <title>Complete genome sequence of Corynebacterium casei LMG S-19264T (=DSM 44701T), isolated from a smear-ripened cheese.</title>
        <authorList>
            <consortium name="US DOE Joint Genome Institute (JGI-PGF)"/>
            <person name="Walter F."/>
            <person name="Albersmeier A."/>
            <person name="Kalinowski J."/>
            <person name="Ruckert C."/>
        </authorList>
    </citation>
    <scope>NUCLEOTIDE SEQUENCE</scope>
    <source>
        <strain evidence="7">CGMCC 1.15519</strain>
    </source>
</reference>
<evidence type="ECO:0000256" key="1">
    <source>
        <dbReference type="ARBA" id="ARBA00022676"/>
    </source>
</evidence>
<dbReference type="InterPro" id="IPR037018">
    <property type="entry name" value="GH65_N"/>
</dbReference>
<comment type="caution">
    <text evidence="7">The sequence shown here is derived from an EMBL/GenBank/DDBJ whole genome shotgun (WGS) entry which is preliminary data.</text>
</comment>
<dbReference type="InterPro" id="IPR011013">
    <property type="entry name" value="Gal_mutarotase_sf_dom"/>
</dbReference>
<evidence type="ECO:0000256" key="3">
    <source>
        <dbReference type="SAM" id="Phobius"/>
    </source>
</evidence>
<dbReference type="PANTHER" id="PTHR37469:SF2">
    <property type="entry name" value="CELLOBIONIC ACID PHOSPHORYLASE"/>
    <property type="match status" value="1"/>
</dbReference>
<dbReference type="SUPFAM" id="SSF48208">
    <property type="entry name" value="Six-hairpin glycosidases"/>
    <property type="match status" value="1"/>
</dbReference>
<gene>
    <name evidence="7" type="ORF">GCM10011529_23510</name>
</gene>
<feature type="domain" description="Glycosyl hydrolase 94 supersandwich" evidence="4">
    <location>
        <begin position="1967"/>
        <end position="2237"/>
    </location>
</feature>
<dbReference type="Gene3D" id="1.50.10.140">
    <property type="match status" value="1"/>
</dbReference>
<dbReference type="InterPro" id="IPR033432">
    <property type="entry name" value="GH94_catalytic"/>
</dbReference>
<keyword evidence="3" id="KW-0472">Membrane</keyword>
<accession>A0A917EB26</accession>
<feature type="transmembrane region" description="Helical" evidence="3">
    <location>
        <begin position="864"/>
        <end position="889"/>
    </location>
</feature>
<dbReference type="CDD" id="cd11756">
    <property type="entry name" value="GH94N_ChvB_NdvB_1_like"/>
    <property type="match status" value="1"/>
</dbReference>